<evidence type="ECO:0000256" key="8">
    <source>
        <dbReference type="PROSITE-ProRule" id="PRU00042"/>
    </source>
</evidence>
<keyword evidence="3" id="KW-0677">Repeat</keyword>
<dbReference type="Ensembl" id="ENSPTXT00000019110.1">
    <property type="protein sequence ID" value="ENSPTXP00000018549.1"/>
    <property type="gene ID" value="ENSPTXG00000012792.1"/>
</dbReference>
<evidence type="ECO:0000256" key="2">
    <source>
        <dbReference type="ARBA" id="ARBA00022723"/>
    </source>
</evidence>
<evidence type="ECO:0000256" key="6">
    <source>
        <dbReference type="ARBA" id="ARBA00023125"/>
    </source>
</evidence>
<evidence type="ECO:0000256" key="1">
    <source>
        <dbReference type="ARBA" id="ARBA00004123"/>
    </source>
</evidence>
<evidence type="ECO:0000256" key="4">
    <source>
        <dbReference type="ARBA" id="ARBA00022771"/>
    </source>
</evidence>
<dbReference type="GeneTree" id="ENSGT00940000164807"/>
<dbReference type="GO" id="GO:0008270">
    <property type="term" value="F:zinc ion binding"/>
    <property type="evidence" value="ECO:0007669"/>
    <property type="project" value="UniProtKB-KW"/>
</dbReference>
<dbReference type="InterPro" id="IPR050331">
    <property type="entry name" value="Zinc_finger"/>
</dbReference>
<dbReference type="GO" id="GO:0003677">
    <property type="term" value="F:DNA binding"/>
    <property type="evidence" value="ECO:0007669"/>
    <property type="project" value="UniProtKB-KW"/>
</dbReference>
<keyword evidence="4 8" id="KW-0863">Zinc-finger</keyword>
<dbReference type="PROSITE" id="PS50157">
    <property type="entry name" value="ZINC_FINGER_C2H2_2"/>
    <property type="match status" value="3"/>
</dbReference>
<evidence type="ECO:0000256" key="9">
    <source>
        <dbReference type="SAM" id="MobiDB-lite"/>
    </source>
</evidence>
<keyword evidence="5" id="KW-0862">Zinc</keyword>
<dbReference type="InterPro" id="IPR013087">
    <property type="entry name" value="Znf_C2H2_type"/>
</dbReference>
<dbReference type="FunFam" id="3.30.160.60:FF:000614">
    <property type="entry name" value="Zinc finger protein 142"/>
    <property type="match status" value="1"/>
</dbReference>
<keyword evidence="6" id="KW-0238">DNA-binding</keyword>
<feature type="compositionally biased region" description="Basic and acidic residues" evidence="9">
    <location>
        <begin position="32"/>
        <end position="41"/>
    </location>
</feature>
<evidence type="ECO:0000256" key="5">
    <source>
        <dbReference type="ARBA" id="ARBA00022833"/>
    </source>
</evidence>
<dbReference type="SUPFAM" id="SSF57667">
    <property type="entry name" value="beta-beta-alpha zinc fingers"/>
    <property type="match status" value="3"/>
</dbReference>
<protein>
    <recommendedName>
        <fullName evidence="10">C2H2-type domain-containing protein</fullName>
    </recommendedName>
</protein>
<keyword evidence="2" id="KW-0479">Metal-binding</keyword>
<feature type="domain" description="C2H2-type" evidence="10">
    <location>
        <begin position="191"/>
        <end position="218"/>
    </location>
</feature>
<evidence type="ECO:0000313" key="11">
    <source>
        <dbReference type="Ensembl" id="ENSPTXP00000018549.1"/>
    </source>
</evidence>
<dbReference type="FunFam" id="3.30.160.60:FF:000624">
    <property type="entry name" value="zinc finger protein 697"/>
    <property type="match status" value="1"/>
</dbReference>
<dbReference type="AlphaFoldDB" id="A0A670Z5V2"/>
<dbReference type="GO" id="GO:0010468">
    <property type="term" value="P:regulation of gene expression"/>
    <property type="evidence" value="ECO:0007669"/>
    <property type="project" value="TreeGrafter"/>
</dbReference>
<comment type="subcellular location">
    <subcellularLocation>
        <location evidence="1">Nucleus</location>
    </subcellularLocation>
</comment>
<reference evidence="11" key="2">
    <citation type="submission" date="2025-09" db="UniProtKB">
        <authorList>
            <consortium name="Ensembl"/>
        </authorList>
    </citation>
    <scope>IDENTIFICATION</scope>
</reference>
<dbReference type="Pfam" id="PF13894">
    <property type="entry name" value="zf-C2H2_4"/>
    <property type="match status" value="1"/>
</dbReference>
<keyword evidence="12" id="KW-1185">Reference proteome</keyword>
<sequence length="267" mass="30415">MKVTESVVQRNTAVSVAQEWESLEANSGSQSCEKEKCKPSDVGDPAETRPMPWLSKSKTQQDHDRFCPLNGRSNATAQNLGRAPLAQQLGEIQNPLRTRKRAKGRRSVELQTAMLRKLQSSPSKGKTICDQQMKHVCSRCKKSFRSRTNLLIHEKNHTENRPFPCTQCKKSFFSVTALKVHLRIHSGEKPFKCSECDFRCNALCNLNRHKATHSEKRLHPCMHCGKSFWLNPKHMTHLKFSGKEKAYACPGCEQASVHTDLLKRKKF</sequence>
<feature type="domain" description="C2H2-type" evidence="10">
    <location>
        <begin position="135"/>
        <end position="162"/>
    </location>
</feature>
<accession>A0A670Z5V2</accession>
<evidence type="ECO:0000256" key="3">
    <source>
        <dbReference type="ARBA" id="ARBA00022737"/>
    </source>
</evidence>
<reference evidence="11" key="1">
    <citation type="submission" date="2025-08" db="UniProtKB">
        <authorList>
            <consortium name="Ensembl"/>
        </authorList>
    </citation>
    <scope>IDENTIFICATION</scope>
</reference>
<feature type="region of interest" description="Disordered" evidence="9">
    <location>
        <begin position="22"/>
        <end position="62"/>
    </location>
</feature>
<name>A0A670Z5V2_PSETE</name>
<dbReference type="InterPro" id="IPR036236">
    <property type="entry name" value="Znf_C2H2_sf"/>
</dbReference>
<evidence type="ECO:0000259" key="10">
    <source>
        <dbReference type="PROSITE" id="PS50157"/>
    </source>
</evidence>
<organism evidence="11 12">
    <name type="scientific">Pseudonaja textilis</name>
    <name type="common">Eastern brown snake</name>
    <dbReference type="NCBI Taxonomy" id="8673"/>
    <lineage>
        <taxon>Eukaryota</taxon>
        <taxon>Metazoa</taxon>
        <taxon>Chordata</taxon>
        <taxon>Craniata</taxon>
        <taxon>Vertebrata</taxon>
        <taxon>Euteleostomi</taxon>
        <taxon>Lepidosauria</taxon>
        <taxon>Squamata</taxon>
        <taxon>Bifurcata</taxon>
        <taxon>Unidentata</taxon>
        <taxon>Episquamata</taxon>
        <taxon>Toxicofera</taxon>
        <taxon>Serpentes</taxon>
        <taxon>Colubroidea</taxon>
        <taxon>Elapidae</taxon>
        <taxon>Hydrophiinae</taxon>
        <taxon>Pseudonaja</taxon>
    </lineage>
</organism>
<proteinExistence type="predicted"/>
<dbReference type="GO" id="GO:0005634">
    <property type="term" value="C:nucleus"/>
    <property type="evidence" value="ECO:0007669"/>
    <property type="project" value="UniProtKB-SubCell"/>
</dbReference>
<dbReference type="SMART" id="SM00355">
    <property type="entry name" value="ZnF_C2H2"/>
    <property type="match status" value="4"/>
</dbReference>
<dbReference type="PANTHER" id="PTHR16515">
    <property type="entry name" value="PR DOMAIN ZINC FINGER PROTEIN"/>
    <property type="match status" value="1"/>
</dbReference>
<evidence type="ECO:0000313" key="12">
    <source>
        <dbReference type="Proteomes" id="UP000472273"/>
    </source>
</evidence>
<dbReference type="Pfam" id="PF00096">
    <property type="entry name" value="zf-C2H2"/>
    <property type="match status" value="1"/>
</dbReference>
<feature type="domain" description="C2H2-type" evidence="10">
    <location>
        <begin position="163"/>
        <end position="190"/>
    </location>
</feature>
<keyword evidence="7" id="KW-0539">Nucleus</keyword>
<dbReference type="PANTHER" id="PTHR16515:SF37">
    <property type="entry name" value="PR DOMAIN ZINC FINGER PROTEIN 2"/>
    <property type="match status" value="1"/>
</dbReference>
<dbReference type="Proteomes" id="UP000472273">
    <property type="component" value="Unplaced"/>
</dbReference>
<dbReference type="PROSITE" id="PS00028">
    <property type="entry name" value="ZINC_FINGER_C2H2_1"/>
    <property type="match status" value="3"/>
</dbReference>
<dbReference type="Gene3D" id="3.30.160.60">
    <property type="entry name" value="Classic Zinc Finger"/>
    <property type="match status" value="4"/>
</dbReference>
<evidence type="ECO:0000256" key="7">
    <source>
        <dbReference type="ARBA" id="ARBA00023242"/>
    </source>
</evidence>